<dbReference type="InterPro" id="IPR046776">
    <property type="entry name" value="Pectate_lyase_5"/>
</dbReference>
<dbReference type="Pfam" id="PF00746">
    <property type="entry name" value="Gram_pos_anchor"/>
    <property type="match status" value="1"/>
</dbReference>
<protein>
    <submittedName>
        <fullName evidence="8">YSIRK-type signal peptide-containing protein</fullName>
    </submittedName>
</protein>
<feature type="region of interest" description="Disordered" evidence="5">
    <location>
        <begin position="449"/>
        <end position="474"/>
    </location>
</feature>
<evidence type="ECO:0000256" key="3">
    <source>
        <dbReference type="ARBA" id="ARBA00022729"/>
    </source>
</evidence>
<feature type="domain" description="Gram-positive cocci surface proteins LPxTG" evidence="7">
    <location>
        <begin position="2657"/>
        <end position="2693"/>
    </location>
</feature>
<feature type="compositionally biased region" description="Low complexity" evidence="5">
    <location>
        <begin position="2403"/>
        <end position="2419"/>
    </location>
</feature>
<feature type="region of interest" description="Disordered" evidence="5">
    <location>
        <begin position="1607"/>
        <end position="1755"/>
    </location>
</feature>
<feature type="region of interest" description="Disordered" evidence="5">
    <location>
        <begin position="40"/>
        <end position="179"/>
    </location>
</feature>
<feature type="compositionally biased region" description="Low complexity" evidence="5">
    <location>
        <begin position="1070"/>
        <end position="1086"/>
    </location>
</feature>
<feature type="region of interest" description="Disordered" evidence="5">
    <location>
        <begin position="761"/>
        <end position="783"/>
    </location>
</feature>
<gene>
    <name evidence="8" type="ORF">HRE60_06480</name>
</gene>
<feature type="region of interest" description="Disordered" evidence="5">
    <location>
        <begin position="1955"/>
        <end position="1988"/>
    </location>
</feature>
<feature type="compositionally biased region" description="Low complexity" evidence="5">
    <location>
        <begin position="1964"/>
        <end position="1980"/>
    </location>
</feature>
<feature type="compositionally biased region" description="Polar residues" evidence="5">
    <location>
        <begin position="1403"/>
        <end position="1414"/>
    </location>
</feature>
<dbReference type="InterPro" id="IPR041558">
    <property type="entry name" value="MucBP_2"/>
</dbReference>
<dbReference type="Gene3D" id="2.60.40.4300">
    <property type="match status" value="8"/>
</dbReference>
<evidence type="ECO:0000256" key="5">
    <source>
        <dbReference type="SAM" id="MobiDB-lite"/>
    </source>
</evidence>
<feature type="compositionally biased region" description="Polar residues" evidence="5">
    <location>
        <begin position="1366"/>
        <end position="1384"/>
    </location>
</feature>
<evidence type="ECO:0000256" key="6">
    <source>
        <dbReference type="SAM" id="SignalP"/>
    </source>
</evidence>
<dbReference type="NCBIfam" id="TIGR01167">
    <property type="entry name" value="LPXTG_anchor"/>
    <property type="match status" value="1"/>
</dbReference>
<reference evidence="8 9" key="1">
    <citation type="journal article" date="2020" name="Microbiol. Resour. Announc.">
        <title>Complete Genome Sequence of Streptococcus salivarius DB-B5, a Novel Probiotic Candidate Isolated from the Supragingival Plaque of a Healthy Female Subject.</title>
        <authorList>
            <person name="Fields F.R."/>
            <person name="Li X."/>
            <person name="Navarre W.W."/>
            <person name="Naito M."/>
        </authorList>
    </citation>
    <scope>NUCLEOTIDE SEQUENCE [LARGE SCALE GENOMIC DNA]</scope>
    <source>
        <strain evidence="8 9">DB-B5</strain>
    </source>
</reference>
<dbReference type="Pfam" id="PF20585">
    <property type="entry name" value="Pectate_lyase_5"/>
    <property type="match status" value="1"/>
</dbReference>
<dbReference type="InterPro" id="IPR019931">
    <property type="entry name" value="LPXTG_anchor"/>
</dbReference>
<feature type="compositionally biased region" description="Basic and acidic residues" evidence="5">
    <location>
        <begin position="2621"/>
        <end position="2630"/>
    </location>
</feature>
<name>A0A7L6WN17_STRSL</name>
<feature type="region of interest" description="Disordered" evidence="5">
    <location>
        <begin position="1362"/>
        <end position="1416"/>
    </location>
</feature>
<feature type="region of interest" description="Disordered" evidence="5">
    <location>
        <begin position="2516"/>
        <end position="2653"/>
    </location>
</feature>
<evidence type="ECO:0000256" key="2">
    <source>
        <dbReference type="ARBA" id="ARBA00022525"/>
    </source>
</evidence>
<feature type="compositionally biased region" description="Basic and acidic residues" evidence="5">
    <location>
        <begin position="155"/>
        <end position="166"/>
    </location>
</feature>
<dbReference type="Pfam" id="PF17966">
    <property type="entry name" value="Muc_B2"/>
    <property type="match status" value="6"/>
</dbReference>
<feature type="region of interest" description="Disordered" evidence="5">
    <location>
        <begin position="2078"/>
        <end position="2203"/>
    </location>
</feature>
<dbReference type="InterPro" id="IPR041495">
    <property type="entry name" value="Mub_B2"/>
</dbReference>
<feature type="region of interest" description="Disordered" evidence="5">
    <location>
        <begin position="1063"/>
        <end position="1093"/>
    </location>
</feature>
<dbReference type="Gene3D" id="3.10.20.470">
    <property type="match status" value="4"/>
</dbReference>
<keyword evidence="3 6" id="KW-0732">Signal</keyword>
<feature type="region of interest" description="Disordered" evidence="5">
    <location>
        <begin position="1498"/>
        <end position="1527"/>
    </location>
</feature>
<evidence type="ECO:0000259" key="7">
    <source>
        <dbReference type="PROSITE" id="PS50847"/>
    </source>
</evidence>
<dbReference type="Pfam" id="PF04650">
    <property type="entry name" value="YSIRK_signal"/>
    <property type="match status" value="1"/>
</dbReference>
<dbReference type="PROSITE" id="PS50847">
    <property type="entry name" value="GRAM_POS_ANCHORING"/>
    <property type="match status" value="1"/>
</dbReference>
<dbReference type="Proteomes" id="UP000516705">
    <property type="component" value="Chromosome"/>
</dbReference>
<organism evidence="8 9">
    <name type="scientific">Streptococcus salivarius</name>
    <dbReference type="NCBI Taxonomy" id="1304"/>
    <lineage>
        <taxon>Bacteria</taxon>
        <taxon>Bacillati</taxon>
        <taxon>Bacillota</taxon>
        <taxon>Bacilli</taxon>
        <taxon>Lactobacillales</taxon>
        <taxon>Streptococcaceae</taxon>
        <taxon>Streptococcus</taxon>
    </lineage>
</organism>
<keyword evidence="1" id="KW-0134">Cell wall</keyword>
<evidence type="ECO:0000256" key="4">
    <source>
        <dbReference type="ARBA" id="ARBA00023088"/>
    </source>
</evidence>
<feature type="compositionally biased region" description="Polar residues" evidence="5">
    <location>
        <begin position="1706"/>
        <end position="1723"/>
    </location>
</feature>
<evidence type="ECO:0000313" key="9">
    <source>
        <dbReference type="Proteomes" id="UP000516705"/>
    </source>
</evidence>
<evidence type="ECO:0000313" key="8">
    <source>
        <dbReference type="EMBL" id="QMI51324.1"/>
    </source>
</evidence>
<dbReference type="EMBL" id="CP054153">
    <property type="protein sequence ID" value="QMI51324.1"/>
    <property type="molecule type" value="Genomic_DNA"/>
</dbReference>
<feature type="compositionally biased region" description="Polar residues" evidence="5">
    <location>
        <begin position="1734"/>
        <end position="1755"/>
    </location>
</feature>
<proteinExistence type="predicted"/>
<feature type="compositionally biased region" description="Low complexity" evidence="5">
    <location>
        <begin position="1214"/>
        <end position="1229"/>
    </location>
</feature>
<feature type="region of interest" description="Disordered" evidence="5">
    <location>
        <begin position="1172"/>
        <end position="1262"/>
    </location>
</feature>
<feature type="region of interest" description="Disordered" evidence="5">
    <location>
        <begin position="2260"/>
        <end position="2283"/>
    </location>
</feature>
<feature type="region of interest" description="Disordered" evidence="5">
    <location>
        <begin position="2394"/>
        <end position="2427"/>
    </location>
</feature>
<feature type="compositionally biased region" description="Polar residues" evidence="5">
    <location>
        <begin position="2166"/>
        <end position="2185"/>
    </location>
</feature>
<feature type="compositionally biased region" description="Low complexity" evidence="5">
    <location>
        <begin position="1506"/>
        <end position="1522"/>
    </location>
</feature>
<feature type="compositionally biased region" description="Low complexity" evidence="5">
    <location>
        <begin position="167"/>
        <end position="179"/>
    </location>
</feature>
<accession>A0A7L6WN17</accession>
<evidence type="ECO:0000256" key="1">
    <source>
        <dbReference type="ARBA" id="ARBA00022512"/>
    </source>
</evidence>
<dbReference type="NCBIfam" id="TIGR01168">
    <property type="entry name" value="YSIRK_signal"/>
    <property type="match status" value="1"/>
</dbReference>
<dbReference type="RefSeq" id="WP_181670507.1">
    <property type="nucleotide sequence ID" value="NZ_CP054153.1"/>
</dbReference>
<feature type="compositionally biased region" description="Basic and acidic residues" evidence="5">
    <location>
        <begin position="127"/>
        <end position="148"/>
    </location>
</feature>
<feature type="compositionally biased region" description="Polar residues" evidence="5">
    <location>
        <begin position="90"/>
        <end position="113"/>
    </location>
</feature>
<dbReference type="Pfam" id="PF17965">
    <property type="entry name" value="MucBP_2"/>
    <property type="match status" value="4"/>
</dbReference>
<keyword evidence="2" id="KW-0964">Secreted</keyword>
<dbReference type="InterPro" id="IPR005877">
    <property type="entry name" value="YSIRK_signal_dom"/>
</dbReference>
<feature type="chain" id="PRO_5031459579" evidence="6">
    <location>
        <begin position="38"/>
        <end position="2693"/>
    </location>
</feature>
<sequence>MKDFFNRRQRFSLRKYSIGVCSVLLGTALFAAHGAQADELASTDTPVTPEASVTGDDSSSLVTTSTTATQQTDPTSVVSASAETSASATLDLTPSVTTSADASTGETAKTQAETAKESDESVSESSVENHSDKVSQTDNHENSSDKTQKSSNSDDSNRASRTRRDTSAAASASSTVAVDAQKEVSSWSEFVAALQDSSIKEITVKGNIVAAGDNGNTDNGRSGSVDRKITINTQARPLTIKGENQNASLDLLSNTLELTGAAWELNFKNLKLASANSKGPVDLSKTSGPNAVTFDNVTSVGSSLYGGGGNTNVVIKGNTTSTVSDSYQSGNGQTQYVQRNVGRAGNSDKRRESNIHDAKAVIVSEGASLTLNRSSQGDAITLESGAKVSVQDRANLTINMNTDNATDSARYHNAGIFMADGGTVETGKESKLVLNTSIGQGISLGVNRPGDGVTDKDRFGGYGTKNSNRKNGPSKVIIGDGATFELNGRDGVMAGNNAEFTTGATSKVRFENKGRGVAIDLGNDSKVNFGKNSTNTFHSVGKGPKSGGGPSGSYDGYNYIGLNENGRIVVDDYATFRVQMDDRGDNAWDDVISLDSTSGRKDQPLFQANKGSIVDIRDDNTNYYAELISVPLGNSSNTFFQFNNPLYVSLLRYTKSDGLSAGEVTGKLPASTPQGNNPEDIGHGNILYISDKSASSGNRVEFNGPTGTLVNSGLGTYTVYSLNKDGRDAQSRNKQSSVWTNIQGGALSIAGFQSNHADINPANAESVPTGSSTGGISATDRTYGIDPVGDNRQNIWISNGSTINPTAIHKNVIKYVYEDGTPVKDDVIQSSDWNRTLEVAIDQDQFKDVLKNSTVSNGDEFLTAYSKAKYNVGDIDGDGKADTGWRVAGTTNDETVNYTAVTSPKLSGYKAEILSTNVPGLKVGDNADSVAASYTYNPSTAPADTIIETSAGRRTISDTYWRNIVAKSDLGSYETVVVYKKEKQKATIHYVDVSANNKELASDSVEGDSGANIDYSTANKIQEFVDKGYKLVEDGFTKATADEKKYDNDASVDQEFTVKLEHDKVPVGPNDPHNPTDPINPNDPNSPKYPATDQWKKDVTSTVHYVGAGSQTPNDNVQNAQWTRTLELDKVTGEILNPNEPWVANKTDYASVPTPNVTGYYADKASVPTKKVTQDNLEETVTYKPLGSLVPKPETPNDPNFPSTPGVKYPNNPTDPTKPGKPVVPDVPGYEPHLPDPNDPTKPGQPIQPGTPVTPDKPGEDTPIIYVPKTNDVTQPTKQTVTFEGAGTATPAAKVQNDFTFTGKQKNGTTTWDQTSHTYGKETVPVVEHFYADKKEAGSKTVTPDQPEVTDKVTYKPLGKIIPVDENNTPIPSAPTPQYNNDPQDPTKGGVTPTPEIPGYVTDTPNVTPSNPGTDTPVVYRKADQKAVIKYVDQTTGQTLANDQVGGKSGEAINYSTADKIKYYEDRGYVLVSDEFPTGAHFDNDASVDQIWTVTLKHGETPVGPNDPHNPTDPINPNDPNSPKYPATDQWKKDVTSTVHYVGAGSQTPNDNVQNAQWTRTLTLDKVTGATLSSTPWVANKTDYASVPTPSITGYYADKASVPTKTVTQDNLEETVTYKPLGSLVPKPETPNDPNFPSTPGVKYPNDPTDPTKPGQPVVPDVPGYEPHLPDPKDPTKPGQPIQPGTPVTPDKPGEDTPIIYVPKTNDVTQPTKQTVKYTSTDGKAQVPSDKIQNDYTFTGKKNQADGTTTWTETSHTYGKESVPVVSGYYADKSEAGSKTVTPNNPNAEDVVTYKPLGKIIQVDEDGNVIPNSTSVTYNNNPSNPKEAAETKIPDAPTGYVIKEEQPQAWGYNIVDKTIEPNDESDPDRISQDTKIVYVKADQKAVITYVDQTTGQTLANDQVGGKSGEAINYSTADKIKYYEDRGYVLVSDEFPTGAHFDNDASVDQTWTVTLKHGETPVGPNDPHNPTDPINPNDPNSPKYPATDQWKKDVTSTVKYVVSDGKVAAPADHVENATWTRTLTLDKVTGKELSATPWASDKTTYAAVPTPGLTGYYADKASVASKAVTQDNLEETVTYKPLGNLVPKPVTPNDPNFPSTPGVKYPNDPTDPTKPGQPVVPDVPGYEPHLPDPKDPTKPGQPIQPGTPVTPDKPGEDTPIIYVPKTNDVTQPTKQTVTFEGAGSTTPKDDVQSDYTFTGKKNQADGTTTWTENSHDYGKVKVPVVEHYYADKAEAGGKTVTPEHPEATDKVVYKELGKIIPVDPDGNPIPNAPTPQYTNDPNDPTKGGVTPTPVIPGYVTDIPNVTPSNPGADTPVVYRKADQKAVITYVDQTTGQTLANDQVGGKSGEAINYSTADKIKYYEDRGYVLVSDEFPTGAHFDNDASVDQTWTVTLKHGETPVGPNDPHNPTDPINPNDPNSPKYPATDQWKKDVTSTVKYVVSDGKVAAPADHVENATWTRTLTLDKVTGKELSATPWASDKTTYAAVPTPGLTGYYADKASVASKAVTQENLEETVTYKPLGNLVPKPVTPNDPNFPSTPGVKYPNDPTDPTKPGQPVVPDVPGYEPHLPDPKDPTKPGQPIQPGTPVTPEDPGKDTPIIYVPVTPDKPVTPPEQPKVPTPKKPEEPEQPVKPEQPVSPTVIEEVTPQVAQPKEQAVLPETGTENGHIAEVTGLSALITGLGLGLLGRRRKKED</sequence>
<feature type="signal peptide" evidence="6">
    <location>
        <begin position="1"/>
        <end position="37"/>
    </location>
</feature>
<feature type="compositionally biased region" description="Polar residues" evidence="5">
    <location>
        <begin position="766"/>
        <end position="780"/>
    </location>
</feature>
<keyword evidence="4" id="KW-0572">Peptidoglycan-anchor</keyword>
<feature type="compositionally biased region" description="Pro residues" evidence="5">
    <location>
        <begin position="2608"/>
        <end position="2620"/>
    </location>
</feature>
<feature type="compositionally biased region" description="Polar residues" evidence="5">
    <location>
        <begin position="2192"/>
        <end position="2203"/>
    </location>
</feature>
<feature type="compositionally biased region" description="Low complexity" evidence="5">
    <location>
        <begin position="52"/>
        <end position="89"/>
    </location>
</feature>